<dbReference type="Gene3D" id="3.40.50.300">
    <property type="entry name" value="P-loop containing nucleotide triphosphate hydrolases"/>
    <property type="match status" value="1"/>
</dbReference>
<dbReference type="RefSeq" id="WP_279996393.1">
    <property type="nucleotide sequence ID" value="NZ_JAOCDZ010000015.1"/>
</dbReference>
<evidence type="ECO:0000259" key="7">
    <source>
        <dbReference type="PROSITE" id="PS50045"/>
    </source>
</evidence>
<proteinExistence type="predicted"/>
<dbReference type="SUPFAM" id="SSF46689">
    <property type="entry name" value="Homeodomain-like"/>
    <property type="match status" value="1"/>
</dbReference>
<dbReference type="InterPro" id="IPR003593">
    <property type="entry name" value="AAA+_ATPase"/>
</dbReference>
<dbReference type="FunFam" id="3.40.50.300:FF:000006">
    <property type="entry name" value="DNA-binding transcriptional regulator NtrC"/>
    <property type="match status" value="1"/>
</dbReference>
<dbReference type="Gene3D" id="1.10.10.60">
    <property type="entry name" value="Homeodomain-like"/>
    <property type="match status" value="1"/>
</dbReference>
<dbReference type="InterPro" id="IPR009057">
    <property type="entry name" value="Homeodomain-like_sf"/>
</dbReference>
<dbReference type="InterPro" id="IPR002197">
    <property type="entry name" value="HTH_Fis"/>
</dbReference>
<dbReference type="Gene3D" id="1.10.8.60">
    <property type="match status" value="1"/>
</dbReference>
<keyword evidence="5" id="KW-0804">Transcription</keyword>
<dbReference type="InterPro" id="IPR058031">
    <property type="entry name" value="AAA_lid_NorR"/>
</dbReference>
<dbReference type="PROSITE" id="PS50045">
    <property type="entry name" value="SIGMA54_INTERACT_4"/>
    <property type="match status" value="1"/>
</dbReference>
<dbReference type="AlphaFoldDB" id="A0AA42LRN1"/>
<reference evidence="8" key="1">
    <citation type="submission" date="2022-09" db="EMBL/GenBank/DDBJ databases">
        <title>Intensive care unit water sources are persistently colonized with multi-drug resistant bacteria and are the site of extensive horizontal gene transfer of antibiotic resistance genes.</title>
        <authorList>
            <person name="Diorio-Toth L."/>
        </authorList>
    </citation>
    <scope>NUCLEOTIDE SEQUENCE</scope>
    <source>
        <strain evidence="8">GD03843</strain>
    </source>
</reference>
<evidence type="ECO:0000313" key="9">
    <source>
        <dbReference type="Proteomes" id="UP001161094"/>
    </source>
</evidence>
<keyword evidence="4" id="KW-0238">DNA-binding</keyword>
<evidence type="ECO:0000256" key="4">
    <source>
        <dbReference type="ARBA" id="ARBA00023125"/>
    </source>
</evidence>
<feature type="transmembrane region" description="Helical" evidence="6">
    <location>
        <begin position="21"/>
        <end position="44"/>
    </location>
</feature>
<dbReference type="PROSITE" id="PS00676">
    <property type="entry name" value="SIGMA54_INTERACT_2"/>
    <property type="match status" value="1"/>
</dbReference>
<dbReference type="Gene3D" id="3.30.450.40">
    <property type="match status" value="1"/>
</dbReference>
<dbReference type="InterPro" id="IPR002078">
    <property type="entry name" value="Sigma_54_int"/>
</dbReference>
<evidence type="ECO:0000256" key="2">
    <source>
        <dbReference type="ARBA" id="ARBA00022840"/>
    </source>
</evidence>
<dbReference type="Proteomes" id="UP001161094">
    <property type="component" value="Unassembled WGS sequence"/>
</dbReference>
<evidence type="ECO:0000256" key="1">
    <source>
        <dbReference type="ARBA" id="ARBA00022741"/>
    </source>
</evidence>
<dbReference type="SMART" id="SM00382">
    <property type="entry name" value="AAA"/>
    <property type="match status" value="1"/>
</dbReference>
<dbReference type="PANTHER" id="PTHR32071:SF117">
    <property type="entry name" value="PTS-DEPENDENT DIHYDROXYACETONE KINASE OPERON REGULATORY PROTEIN-RELATED"/>
    <property type="match status" value="1"/>
</dbReference>
<accession>A0AA42LRN1</accession>
<dbReference type="SUPFAM" id="SSF52540">
    <property type="entry name" value="P-loop containing nucleoside triphosphate hydrolases"/>
    <property type="match status" value="1"/>
</dbReference>
<dbReference type="SUPFAM" id="SSF55781">
    <property type="entry name" value="GAF domain-like"/>
    <property type="match status" value="1"/>
</dbReference>
<keyword evidence="3" id="KW-0805">Transcription regulation</keyword>
<name>A0AA42LRN1_9BURK</name>
<dbReference type="GO" id="GO:0005524">
    <property type="term" value="F:ATP binding"/>
    <property type="evidence" value="ECO:0007669"/>
    <property type="project" value="UniProtKB-KW"/>
</dbReference>
<dbReference type="PRINTS" id="PR01590">
    <property type="entry name" value="HTHFIS"/>
</dbReference>
<dbReference type="InterPro" id="IPR027417">
    <property type="entry name" value="P-loop_NTPase"/>
</dbReference>
<dbReference type="InterPro" id="IPR029016">
    <property type="entry name" value="GAF-like_dom_sf"/>
</dbReference>
<keyword evidence="2" id="KW-0067">ATP-binding</keyword>
<dbReference type="Pfam" id="PF25601">
    <property type="entry name" value="AAA_lid_14"/>
    <property type="match status" value="1"/>
</dbReference>
<sequence>MDALAVADTARNMAMATRPDALASTFAAACAAFIGTGAICLYVRDATGDTLVALAMTGVDHAAGGSLPDISMDALDDPLVYALTSGKPCQVEQMSALVGVGLGFERLRDRLGTQHALLALPMLDARRQPLAVLVLAGPASAVSRWRADPVWRALHAAHESLFARLHAHAHAADDARYQRSLRQTPAADSGKQRASRLLAAEFIGVSAAARTIREDMLRFADSTLAVLLTGETGTGKDHAAWLIHQASPRTGKFVPLNCAAIPQELIEAELFGNVRGAFTGAVQARTGLVAEADGGTLFLDEIGDMPMALQGTLLRLLNEKKYRPLGGTREHSSDFRLICATHRPLPQLIRDGRFREDLYFRIRQLTLALPPLRERPEDIPALSFHTVLQHNRERQTRVAGLAPDALALLAAHALPGNVRQLRSLVLVAAERTPQGQPIRADLLDLSQAEMPALPQHGTGADLLHGLLHTDNLPQALDAFQSLVIRARLRQVNGSRSRAAQSLGIPKRTLARRCQAWNLDREDHTS</sequence>
<protein>
    <submittedName>
        <fullName evidence="8">Sigma 54-interacting transcriptional regulator</fullName>
    </submittedName>
</protein>
<dbReference type="CDD" id="cd00009">
    <property type="entry name" value="AAA"/>
    <property type="match status" value="1"/>
</dbReference>
<evidence type="ECO:0000256" key="6">
    <source>
        <dbReference type="SAM" id="Phobius"/>
    </source>
</evidence>
<evidence type="ECO:0000256" key="5">
    <source>
        <dbReference type="ARBA" id="ARBA00023163"/>
    </source>
</evidence>
<evidence type="ECO:0000313" key="8">
    <source>
        <dbReference type="EMBL" id="MDH0738299.1"/>
    </source>
</evidence>
<dbReference type="EMBL" id="JAOCDZ010000015">
    <property type="protein sequence ID" value="MDH0738299.1"/>
    <property type="molecule type" value="Genomic_DNA"/>
</dbReference>
<dbReference type="PANTHER" id="PTHR32071">
    <property type="entry name" value="TRANSCRIPTIONAL REGULATORY PROTEIN"/>
    <property type="match status" value="1"/>
</dbReference>
<gene>
    <name evidence="8" type="ORF">N5D93_20940</name>
</gene>
<dbReference type="Pfam" id="PF00158">
    <property type="entry name" value="Sigma54_activat"/>
    <property type="match status" value="1"/>
</dbReference>
<keyword evidence="6" id="KW-0472">Membrane</keyword>
<keyword evidence="6" id="KW-1133">Transmembrane helix</keyword>
<keyword evidence="6" id="KW-0812">Transmembrane</keyword>
<feature type="domain" description="Sigma-54 factor interaction" evidence="7">
    <location>
        <begin position="202"/>
        <end position="430"/>
    </location>
</feature>
<dbReference type="GO" id="GO:0006355">
    <property type="term" value="P:regulation of DNA-templated transcription"/>
    <property type="evidence" value="ECO:0007669"/>
    <property type="project" value="InterPro"/>
</dbReference>
<keyword evidence="1" id="KW-0547">Nucleotide-binding</keyword>
<dbReference type="InterPro" id="IPR025943">
    <property type="entry name" value="Sigma_54_int_dom_ATP-bd_2"/>
</dbReference>
<dbReference type="GO" id="GO:0043565">
    <property type="term" value="F:sequence-specific DNA binding"/>
    <property type="evidence" value="ECO:0007669"/>
    <property type="project" value="InterPro"/>
</dbReference>
<organism evidence="8 9">
    <name type="scientific">Achromobacter spanius</name>
    <dbReference type="NCBI Taxonomy" id="217203"/>
    <lineage>
        <taxon>Bacteria</taxon>
        <taxon>Pseudomonadati</taxon>
        <taxon>Pseudomonadota</taxon>
        <taxon>Betaproteobacteria</taxon>
        <taxon>Burkholderiales</taxon>
        <taxon>Alcaligenaceae</taxon>
        <taxon>Achromobacter</taxon>
    </lineage>
</organism>
<comment type="caution">
    <text evidence="8">The sequence shown here is derived from an EMBL/GenBank/DDBJ whole genome shotgun (WGS) entry which is preliminary data.</text>
</comment>
<evidence type="ECO:0000256" key="3">
    <source>
        <dbReference type="ARBA" id="ARBA00023015"/>
    </source>
</evidence>